<dbReference type="EC" id="4.2.3.12" evidence="4"/>
<dbReference type="SUPFAM" id="SSF55620">
    <property type="entry name" value="Tetrahydrobiopterin biosynthesis enzymes-like"/>
    <property type="match status" value="1"/>
</dbReference>
<dbReference type="Pfam" id="PF01242">
    <property type="entry name" value="PTPS"/>
    <property type="match status" value="1"/>
</dbReference>
<dbReference type="FunFam" id="3.30.479.10:FF:000003">
    <property type="entry name" value="6-pyruvoyl tetrahydrobiopterin synthase"/>
    <property type="match status" value="1"/>
</dbReference>
<proteinExistence type="inferred from homology"/>
<dbReference type="PANTHER" id="PTHR12589:SF7">
    <property type="entry name" value="6-PYRUVOYL TETRAHYDROBIOPTERIN SYNTHASE"/>
    <property type="match status" value="1"/>
</dbReference>
<evidence type="ECO:0000256" key="8">
    <source>
        <dbReference type="ARBA" id="ARBA00023239"/>
    </source>
</evidence>
<evidence type="ECO:0000256" key="7">
    <source>
        <dbReference type="ARBA" id="ARBA00023007"/>
    </source>
</evidence>
<dbReference type="EMBL" id="HACG01007622">
    <property type="protein sequence ID" value="CEK54487.1"/>
    <property type="molecule type" value="Transcribed_RNA"/>
</dbReference>
<sequence length="146" mass="16998">MSKLMPLVYVQRSESFSACHRLHSPYLSDEENSVLYGKCNHEHGHGHNYKVEVTLRGPVDPVTGMVINIVDLKKWMKDAIMTVLDHRNLDKDVPFFKTHVSSMENITVFIWESMKEKLGNLLYEIRVHETDHNIAWYRGEKSANKD</sequence>
<dbReference type="GO" id="GO:0003874">
    <property type="term" value="F:6-pyruvoyltetrahydropterin synthase activity"/>
    <property type="evidence" value="ECO:0007669"/>
    <property type="project" value="UniProtKB-EC"/>
</dbReference>
<dbReference type="Gene3D" id="3.30.479.10">
    <property type="entry name" value="6-pyruvoyl tetrahydropterin synthase/QueD"/>
    <property type="match status" value="1"/>
</dbReference>
<evidence type="ECO:0000256" key="3">
    <source>
        <dbReference type="ARBA" id="ARBA00009164"/>
    </source>
</evidence>
<protein>
    <recommendedName>
        <fullName evidence="4">6-pyruvoyltetrahydropterin synthase</fullName>
        <ecNumber evidence="4">4.2.3.12</ecNumber>
    </recommendedName>
</protein>
<gene>
    <name evidence="10" type="primary">ORF22932</name>
    <name evidence="9" type="synonym">ORF22930</name>
</gene>
<dbReference type="InterPro" id="IPR038418">
    <property type="entry name" value="6-PTP_synth/QueD_sf"/>
</dbReference>
<keyword evidence="6" id="KW-0862">Zinc</keyword>
<comment type="cofactor">
    <cofactor evidence="1">
        <name>Zn(2+)</name>
        <dbReference type="ChEBI" id="CHEBI:29105"/>
    </cofactor>
</comment>
<name>A0A0B6YE78_9EUPU</name>
<evidence type="ECO:0000256" key="4">
    <source>
        <dbReference type="ARBA" id="ARBA00013100"/>
    </source>
</evidence>
<dbReference type="InterPro" id="IPR007115">
    <property type="entry name" value="6-PTP_synth/QueD"/>
</dbReference>
<evidence type="ECO:0000256" key="2">
    <source>
        <dbReference type="ARBA" id="ARBA00005126"/>
    </source>
</evidence>
<dbReference type="PANTHER" id="PTHR12589">
    <property type="entry name" value="PYRUVOYL TETRAHYDROBIOPTERIN SYNTHASE"/>
    <property type="match status" value="1"/>
</dbReference>
<reference evidence="10" key="1">
    <citation type="submission" date="2014-12" db="EMBL/GenBank/DDBJ databases">
        <title>Insight into the proteome of Arion vulgaris.</title>
        <authorList>
            <person name="Aradska J."/>
            <person name="Bulat T."/>
            <person name="Smidak R."/>
            <person name="Sarate P."/>
            <person name="Gangsoo J."/>
            <person name="Sialana F."/>
            <person name="Bilban M."/>
            <person name="Lubec G."/>
        </authorList>
    </citation>
    <scope>NUCLEOTIDE SEQUENCE</scope>
    <source>
        <tissue evidence="10">Skin</tissue>
    </source>
</reference>
<evidence type="ECO:0000313" key="9">
    <source>
        <dbReference type="EMBL" id="CEK54487.1"/>
    </source>
</evidence>
<dbReference type="AlphaFoldDB" id="A0A0B6YE78"/>
<evidence type="ECO:0000256" key="1">
    <source>
        <dbReference type="ARBA" id="ARBA00001947"/>
    </source>
</evidence>
<dbReference type="GO" id="GO:0046872">
    <property type="term" value="F:metal ion binding"/>
    <property type="evidence" value="ECO:0007669"/>
    <property type="project" value="UniProtKB-KW"/>
</dbReference>
<accession>A0A0B6YE78</accession>
<keyword evidence="7" id="KW-0783">Tetrahydrobiopterin biosynthesis</keyword>
<comment type="pathway">
    <text evidence="2">Cofactor biosynthesis; tetrahydrobiopterin biosynthesis; tetrahydrobiopterin from 7,8-dihydroneopterin triphosphate: step 1/3.</text>
</comment>
<dbReference type="GO" id="GO:0005739">
    <property type="term" value="C:mitochondrion"/>
    <property type="evidence" value="ECO:0007669"/>
    <property type="project" value="TreeGrafter"/>
</dbReference>
<dbReference type="GO" id="GO:0006729">
    <property type="term" value="P:tetrahydrobiopterin biosynthetic process"/>
    <property type="evidence" value="ECO:0007669"/>
    <property type="project" value="UniProtKB-UniPathway"/>
</dbReference>
<dbReference type="EMBL" id="HACG01007623">
    <property type="protein sequence ID" value="CEK54488.1"/>
    <property type="molecule type" value="Transcribed_RNA"/>
</dbReference>
<organism evidence="10">
    <name type="scientific">Arion vulgaris</name>
    <dbReference type="NCBI Taxonomy" id="1028688"/>
    <lineage>
        <taxon>Eukaryota</taxon>
        <taxon>Metazoa</taxon>
        <taxon>Spiralia</taxon>
        <taxon>Lophotrochozoa</taxon>
        <taxon>Mollusca</taxon>
        <taxon>Gastropoda</taxon>
        <taxon>Heterobranchia</taxon>
        <taxon>Euthyneura</taxon>
        <taxon>Panpulmonata</taxon>
        <taxon>Eupulmonata</taxon>
        <taxon>Stylommatophora</taxon>
        <taxon>Helicina</taxon>
        <taxon>Arionoidea</taxon>
        <taxon>Arionidae</taxon>
        <taxon>Arion</taxon>
    </lineage>
</organism>
<keyword evidence="5" id="KW-0479">Metal-binding</keyword>
<dbReference type="UniPathway" id="UPA00849">
    <property type="reaction ID" value="UER00819"/>
</dbReference>
<evidence type="ECO:0000256" key="6">
    <source>
        <dbReference type="ARBA" id="ARBA00022833"/>
    </source>
</evidence>
<evidence type="ECO:0000313" key="10">
    <source>
        <dbReference type="EMBL" id="CEK54488.1"/>
    </source>
</evidence>
<dbReference type="CDD" id="cd00470">
    <property type="entry name" value="PTPS"/>
    <property type="match status" value="1"/>
</dbReference>
<comment type="similarity">
    <text evidence="3">Belongs to the PTPS family.</text>
</comment>
<evidence type="ECO:0000256" key="5">
    <source>
        <dbReference type="ARBA" id="ARBA00022723"/>
    </source>
</evidence>
<keyword evidence="8" id="KW-0456">Lyase</keyword>